<dbReference type="Proteomes" id="UP001515480">
    <property type="component" value="Unassembled WGS sequence"/>
</dbReference>
<sequence length="237" mass="25569">MMLALSSLPSAALQGAISRRALCAGSMAAIPLAATAATDQYGFTLPERKGLQTKWLEDVRILLQDSSDAVMYGGELAPGGPPSAVPGLQLIPIVQMQGVLQKMLPVVETPSEWPAILDTITSGPFATLEFKKIFNAYADNIYYASGSTEANAYLLGGATPSTKQTTQYLLRNEALKQLSELADEIRYQLKQEPAKQETDVALEYLQNAVKVFDEYLALAPQNDLNIARAATSKRTAN</sequence>
<name>A0AB34JF13_PRYPA</name>
<accession>A0AB34JF13</accession>
<dbReference type="EMBL" id="JBGBPQ010000008">
    <property type="protein sequence ID" value="KAL1520469.1"/>
    <property type="molecule type" value="Genomic_DNA"/>
</dbReference>
<organism evidence="1 2">
    <name type="scientific">Prymnesium parvum</name>
    <name type="common">Toxic golden alga</name>
    <dbReference type="NCBI Taxonomy" id="97485"/>
    <lineage>
        <taxon>Eukaryota</taxon>
        <taxon>Haptista</taxon>
        <taxon>Haptophyta</taxon>
        <taxon>Prymnesiophyceae</taxon>
        <taxon>Prymnesiales</taxon>
        <taxon>Prymnesiaceae</taxon>
        <taxon>Prymnesium</taxon>
    </lineage>
</organism>
<evidence type="ECO:0000313" key="1">
    <source>
        <dbReference type="EMBL" id="KAL1520469.1"/>
    </source>
</evidence>
<reference evidence="1 2" key="1">
    <citation type="journal article" date="2024" name="Science">
        <title>Giant polyketide synthase enzymes in the biosynthesis of giant marine polyether toxins.</title>
        <authorList>
            <person name="Fallon T.R."/>
            <person name="Shende V.V."/>
            <person name="Wierzbicki I.H."/>
            <person name="Pendleton A.L."/>
            <person name="Watervoot N.F."/>
            <person name="Auber R.P."/>
            <person name="Gonzalez D.J."/>
            <person name="Wisecaver J.H."/>
            <person name="Moore B.S."/>
        </authorList>
    </citation>
    <scope>NUCLEOTIDE SEQUENCE [LARGE SCALE GENOMIC DNA]</scope>
    <source>
        <strain evidence="1 2">12B1</strain>
    </source>
</reference>
<comment type="caution">
    <text evidence="1">The sequence shown here is derived from an EMBL/GenBank/DDBJ whole genome shotgun (WGS) entry which is preliminary data.</text>
</comment>
<keyword evidence="2" id="KW-1185">Reference proteome</keyword>
<evidence type="ECO:0000313" key="2">
    <source>
        <dbReference type="Proteomes" id="UP001515480"/>
    </source>
</evidence>
<gene>
    <name evidence="1" type="ORF">AB1Y20_022050</name>
</gene>
<proteinExistence type="predicted"/>
<dbReference type="AlphaFoldDB" id="A0AB34JF13"/>
<protein>
    <submittedName>
        <fullName evidence="1">Uncharacterized protein</fullName>
    </submittedName>
</protein>